<sequence length="118" mass="12505">SSSDYSLGFKATSNKRAGSTTSNEGLNSSLEFKTTDSSLGFKPTSNERAGSKLLVRALSSKLPVMKGQVQTTSNEGLGSKLPVMKGQIGFITTSNEDLLYFSLGFKTTSNERAGSKLP</sequence>
<protein>
    <submittedName>
        <fullName evidence="1">33247_t:CDS:1</fullName>
    </submittedName>
</protein>
<organism evidence="1 2">
    <name type="scientific">Racocetra persica</name>
    <dbReference type="NCBI Taxonomy" id="160502"/>
    <lineage>
        <taxon>Eukaryota</taxon>
        <taxon>Fungi</taxon>
        <taxon>Fungi incertae sedis</taxon>
        <taxon>Mucoromycota</taxon>
        <taxon>Glomeromycotina</taxon>
        <taxon>Glomeromycetes</taxon>
        <taxon>Diversisporales</taxon>
        <taxon>Gigasporaceae</taxon>
        <taxon>Racocetra</taxon>
    </lineage>
</organism>
<gene>
    <name evidence="1" type="ORF">RPERSI_LOCUS14478</name>
</gene>
<reference evidence="1" key="1">
    <citation type="submission" date="2021-06" db="EMBL/GenBank/DDBJ databases">
        <authorList>
            <person name="Kallberg Y."/>
            <person name="Tangrot J."/>
            <person name="Rosling A."/>
        </authorList>
    </citation>
    <scope>NUCLEOTIDE SEQUENCE</scope>
    <source>
        <strain evidence="1">MA461A</strain>
    </source>
</reference>
<accession>A0ACA9QK01</accession>
<dbReference type="EMBL" id="CAJVQC010033425">
    <property type="protein sequence ID" value="CAG8753911.1"/>
    <property type="molecule type" value="Genomic_DNA"/>
</dbReference>
<evidence type="ECO:0000313" key="2">
    <source>
        <dbReference type="Proteomes" id="UP000789920"/>
    </source>
</evidence>
<keyword evidence="2" id="KW-1185">Reference proteome</keyword>
<proteinExistence type="predicted"/>
<evidence type="ECO:0000313" key="1">
    <source>
        <dbReference type="EMBL" id="CAG8753911.1"/>
    </source>
</evidence>
<dbReference type="Proteomes" id="UP000789920">
    <property type="component" value="Unassembled WGS sequence"/>
</dbReference>
<comment type="caution">
    <text evidence="1">The sequence shown here is derived from an EMBL/GenBank/DDBJ whole genome shotgun (WGS) entry which is preliminary data.</text>
</comment>
<feature type="non-terminal residue" evidence="1">
    <location>
        <position position="1"/>
    </location>
</feature>
<name>A0ACA9QK01_9GLOM</name>
<feature type="non-terminal residue" evidence="1">
    <location>
        <position position="118"/>
    </location>
</feature>